<sequence length="286" mass="33066">MKGETFLGIFNTINAYLFISDPPHLLKTACNCVRSSRPGGARMMKYNQHFILWKHFCHVPYLFESSELRSCKLTDGHFSHKSYAKMRVCYAAQLLSGTVSSLMKSRGGEEMKMSAWFAGLMNKWFDLMNTRLNYSYNPDLKPYTTIDDPRLKWLNTFLSELKQWKSSLTGSVSEQSKQFLSHQTYDGLVFTSMAIAELVKFLLENSPEGSYVLTKRLNQDPLEAYFGHMRQTGRRNEVPDIHQYAQFENVIMCKKNIKSLKGSNVNHVIDWKHGDVCDDPMPKRKK</sequence>
<name>A0ABP0FAK2_CLALP</name>
<comment type="caution">
    <text evidence="2">The sequence shown here is derived from an EMBL/GenBank/DDBJ whole genome shotgun (WGS) entry which is preliminary data.</text>
</comment>
<evidence type="ECO:0000313" key="2">
    <source>
        <dbReference type="EMBL" id="CAK8676685.1"/>
    </source>
</evidence>
<accession>A0ABP0FAK2</accession>
<feature type="domain" description="Transposable element P transposase-like GTP-binding insertion" evidence="1">
    <location>
        <begin position="24"/>
        <end position="135"/>
    </location>
</feature>
<dbReference type="Proteomes" id="UP001642483">
    <property type="component" value="Unassembled WGS sequence"/>
</dbReference>
<dbReference type="InterPro" id="IPR048366">
    <property type="entry name" value="TNP-like_GBD"/>
</dbReference>
<evidence type="ECO:0000259" key="1">
    <source>
        <dbReference type="Pfam" id="PF21788"/>
    </source>
</evidence>
<dbReference type="EMBL" id="CAWYQH010000035">
    <property type="protein sequence ID" value="CAK8676685.1"/>
    <property type="molecule type" value="Genomic_DNA"/>
</dbReference>
<gene>
    <name evidence="2" type="ORF">CVLEPA_LOCUS6133</name>
</gene>
<proteinExistence type="predicted"/>
<reference evidence="2 3" key="1">
    <citation type="submission" date="2024-02" db="EMBL/GenBank/DDBJ databases">
        <authorList>
            <person name="Daric V."/>
            <person name="Darras S."/>
        </authorList>
    </citation>
    <scope>NUCLEOTIDE SEQUENCE [LARGE SCALE GENOMIC DNA]</scope>
</reference>
<protein>
    <recommendedName>
        <fullName evidence="1">Transposable element P transposase-like GTP-binding insertion domain-containing protein</fullName>
    </recommendedName>
</protein>
<evidence type="ECO:0000313" key="3">
    <source>
        <dbReference type="Proteomes" id="UP001642483"/>
    </source>
</evidence>
<dbReference type="Pfam" id="PF21788">
    <property type="entry name" value="TNP-like_GBD"/>
    <property type="match status" value="1"/>
</dbReference>
<organism evidence="2 3">
    <name type="scientific">Clavelina lepadiformis</name>
    <name type="common">Light-bulb sea squirt</name>
    <name type="synonym">Ascidia lepadiformis</name>
    <dbReference type="NCBI Taxonomy" id="159417"/>
    <lineage>
        <taxon>Eukaryota</taxon>
        <taxon>Metazoa</taxon>
        <taxon>Chordata</taxon>
        <taxon>Tunicata</taxon>
        <taxon>Ascidiacea</taxon>
        <taxon>Aplousobranchia</taxon>
        <taxon>Clavelinidae</taxon>
        <taxon>Clavelina</taxon>
    </lineage>
</organism>
<keyword evidence="3" id="KW-1185">Reference proteome</keyword>